<dbReference type="EMBL" id="MFTP01000019">
    <property type="protein sequence ID" value="OGI65395.1"/>
    <property type="molecule type" value="Genomic_DNA"/>
</dbReference>
<proteinExistence type="predicted"/>
<sequence>MESPPKIIPSLLKNSVAESGAVPEPAPEQPAEIASEQATATTRDMVNAKEAQKVAKTSRATEEDVERLRQKITRIFEGRKNYTEKIHEILQKHDVATPFNTLRIILNSRVEQGFNPIVNPDAISALSTAVEGLEKIIRQSEITIEDVKTEFSRHSALLRSLFENIPRINVINDNTESLLSVGQAFAGIHKMNEDLIREFSGADESAEKKESAELNAVLHETNNYLDRAVRYINEKLSVLEDYSR</sequence>
<reference evidence="2 3" key="1">
    <citation type="journal article" date="2016" name="Nat. Commun.">
        <title>Thousands of microbial genomes shed light on interconnected biogeochemical processes in an aquifer system.</title>
        <authorList>
            <person name="Anantharaman K."/>
            <person name="Brown C.T."/>
            <person name="Hug L.A."/>
            <person name="Sharon I."/>
            <person name="Castelle C.J."/>
            <person name="Probst A.J."/>
            <person name="Thomas B.C."/>
            <person name="Singh A."/>
            <person name="Wilkins M.J."/>
            <person name="Karaoz U."/>
            <person name="Brodie E.L."/>
            <person name="Williams K.H."/>
            <person name="Hubbard S.S."/>
            <person name="Banfield J.F."/>
        </authorList>
    </citation>
    <scope>NUCLEOTIDE SEQUENCE [LARGE SCALE GENOMIC DNA]</scope>
</reference>
<organism evidence="2 3">
    <name type="scientific">Candidatus Nomurabacteria bacterium RIFCSPHIGHO2_01_FULL_40_24b</name>
    <dbReference type="NCBI Taxonomy" id="1801739"/>
    <lineage>
        <taxon>Bacteria</taxon>
        <taxon>Candidatus Nomuraibacteriota</taxon>
    </lineage>
</organism>
<comment type="caution">
    <text evidence="2">The sequence shown here is derived from an EMBL/GenBank/DDBJ whole genome shotgun (WGS) entry which is preliminary data.</text>
</comment>
<feature type="compositionally biased region" description="Low complexity" evidence="1">
    <location>
        <begin position="29"/>
        <end position="38"/>
    </location>
</feature>
<protein>
    <submittedName>
        <fullName evidence="2">Uncharacterized protein</fullName>
    </submittedName>
</protein>
<name>A0A1F6V6Z8_9BACT</name>
<evidence type="ECO:0000313" key="2">
    <source>
        <dbReference type="EMBL" id="OGI65395.1"/>
    </source>
</evidence>
<dbReference type="Proteomes" id="UP000177370">
    <property type="component" value="Unassembled WGS sequence"/>
</dbReference>
<feature type="region of interest" description="Disordered" evidence="1">
    <location>
        <begin position="1"/>
        <end position="45"/>
    </location>
</feature>
<gene>
    <name evidence="2" type="ORF">A2647_02705</name>
</gene>
<dbReference type="AlphaFoldDB" id="A0A1F6V6Z8"/>
<evidence type="ECO:0000256" key="1">
    <source>
        <dbReference type="SAM" id="MobiDB-lite"/>
    </source>
</evidence>
<evidence type="ECO:0000313" key="3">
    <source>
        <dbReference type="Proteomes" id="UP000177370"/>
    </source>
</evidence>
<accession>A0A1F6V6Z8</accession>